<dbReference type="RefSeq" id="WP_146312865.1">
    <property type="nucleotide sequence ID" value="NZ_VOHE01000005.1"/>
</dbReference>
<dbReference type="AlphaFoldDB" id="A0A5C5TY53"/>
<proteinExistence type="predicted"/>
<organism evidence="1 2">
    <name type="scientific">Luteimonas wenzhouensis</name>
    <dbReference type="NCBI Taxonomy" id="2599615"/>
    <lineage>
        <taxon>Bacteria</taxon>
        <taxon>Pseudomonadati</taxon>
        <taxon>Pseudomonadota</taxon>
        <taxon>Gammaproteobacteria</taxon>
        <taxon>Lysobacterales</taxon>
        <taxon>Lysobacteraceae</taxon>
        <taxon>Luteimonas</taxon>
    </lineage>
</organism>
<dbReference type="EMBL" id="VOHE01000005">
    <property type="protein sequence ID" value="TWT18298.1"/>
    <property type="molecule type" value="Genomic_DNA"/>
</dbReference>
<keyword evidence="2" id="KW-1185">Reference proteome</keyword>
<sequence>MSTGTRATAPLFGGGAHGYRFDAYVAAMTRQMLESLLARRDGIPQPVRKLHWTGHQGYNQLACLAINGQEWPDDFGVETSIPANCEWPEEDEVMLRFLRVHGQRIDDGAGQDGDDAIGEHEEIGNFEWGDRFELPACALIHEQLLGLQWLAGELGRAGVRLNDDCKVVVGDEDNEWEDFGDLVLENVAGLPQAWHEDVAAMFYERPERQAWLRGGAG</sequence>
<evidence type="ECO:0000313" key="1">
    <source>
        <dbReference type="EMBL" id="TWT18298.1"/>
    </source>
</evidence>
<gene>
    <name evidence="1" type="ORF">FQY79_10425</name>
</gene>
<reference evidence="1 2" key="1">
    <citation type="submission" date="2019-07" db="EMBL/GenBank/DDBJ databases">
        <title>Luteimonas sp. YD-1 nov., isolated from acidic soil.</title>
        <authorList>
            <person name="Zhou J."/>
        </authorList>
    </citation>
    <scope>NUCLEOTIDE SEQUENCE [LARGE SCALE GENOMIC DNA]</scope>
    <source>
        <strain evidence="1 2">YD-1</strain>
    </source>
</reference>
<evidence type="ECO:0000313" key="2">
    <source>
        <dbReference type="Proteomes" id="UP000315949"/>
    </source>
</evidence>
<comment type="caution">
    <text evidence="1">The sequence shown here is derived from an EMBL/GenBank/DDBJ whole genome shotgun (WGS) entry which is preliminary data.</text>
</comment>
<dbReference type="Proteomes" id="UP000315949">
    <property type="component" value="Unassembled WGS sequence"/>
</dbReference>
<protein>
    <submittedName>
        <fullName evidence="1">Uncharacterized protein</fullName>
    </submittedName>
</protein>
<name>A0A5C5TY53_9GAMM</name>
<accession>A0A5C5TY53</accession>